<organism evidence="2 3">
    <name type="scientific">Portunus trituberculatus</name>
    <name type="common">Swimming crab</name>
    <name type="synonym">Neptunus trituberculatus</name>
    <dbReference type="NCBI Taxonomy" id="210409"/>
    <lineage>
        <taxon>Eukaryota</taxon>
        <taxon>Metazoa</taxon>
        <taxon>Ecdysozoa</taxon>
        <taxon>Arthropoda</taxon>
        <taxon>Crustacea</taxon>
        <taxon>Multicrustacea</taxon>
        <taxon>Malacostraca</taxon>
        <taxon>Eumalacostraca</taxon>
        <taxon>Eucarida</taxon>
        <taxon>Decapoda</taxon>
        <taxon>Pleocyemata</taxon>
        <taxon>Brachyura</taxon>
        <taxon>Eubrachyura</taxon>
        <taxon>Portunoidea</taxon>
        <taxon>Portunidae</taxon>
        <taxon>Portuninae</taxon>
        <taxon>Portunus</taxon>
    </lineage>
</organism>
<gene>
    <name evidence="2" type="ORF">E2C01_078807</name>
</gene>
<feature type="region of interest" description="Disordered" evidence="1">
    <location>
        <begin position="62"/>
        <end position="88"/>
    </location>
</feature>
<reference evidence="2 3" key="1">
    <citation type="submission" date="2019-05" db="EMBL/GenBank/DDBJ databases">
        <title>Another draft genome of Portunus trituberculatus and its Hox gene families provides insights of decapod evolution.</title>
        <authorList>
            <person name="Jeong J.-H."/>
            <person name="Song I."/>
            <person name="Kim S."/>
            <person name="Choi T."/>
            <person name="Kim D."/>
            <person name="Ryu S."/>
            <person name="Kim W."/>
        </authorList>
    </citation>
    <scope>NUCLEOTIDE SEQUENCE [LARGE SCALE GENOMIC DNA]</scope>
    <source>
        <tissue evidence="2">Muscle</tissue>
    </source>
</reference>
<comment type="caution">
    <text evidence="2">The sequence shown here is derived from an EMBL/GenBank/DDBJ whole genome shotgun (WGS) entry which is preliminary data.</text>
</comment>
<evidence type="ECO:0000256" key="1">
    <source>
        <dbReference type="SAM" id="MobiDB-lite"/>
    </source>
</evidence>
<feature type="compositionally biased region" description="Basic and acidic residues" evidence="1">
    <location>
        <begin position="72"/>
        <end position="81"/>
    </location>
</feature>
<protein>
    <submittedName>
        <fullName evidence="2">Uncharacterized protein</fullName>
    </submittedName>
</protein>
<evidence type="ECO:0000313" key="3">
    <source>
        <dbReference type="Proteomes" id="UP000324222"/>
    </source>
</evidence>
<dbReference type="AlphaFoldDB" id="A0A5B7IFB8"/>
<dbReference type="EMBL" id="VSRR010064361">
    <property type="protein sequence ID" value="MPC84081.1"/>
    <property type="molecule type" value="Genomic_DNA"/>
</dbReference>
<proteinExistence type="predicted"/>
<name>A0A5B7IFB8_PORTR</name>
<keyword evidence="3" id="KW-1185">Reference proteome</keyword>
<evidence type="ECO:0000313" key="2">
    <source>
        <dbReference type="EMBL" id="MPC84081.1"/>
    </source>
</evidence>
<accession>A0A5B7IFB8</accession>
<dbReference type="Proteomes" id="UP000324222">
    <property type="component" value="Unassembled WGS sequence"/>
</dbReference>
<sequence>MTLTCADIGGRWGLPLLSPGVRLSLTPLAGVERGWAGRVGALLSGDIMFLPTRSPASCAVLGAGRQGGGGKSDGDEGREGGRAWGSRR</sequence>